<reference evidence="2 3" key="1">
    <citation type="journal article" date="2005" name="Int. J. Syst. Evol. Microbiol.">
        <title>Halobacillus yeomjeoni sp. nov., isolated from a marine solar saltern in Korea.</title>
        <authorList>
            <person name="Yoon J.H."/>
            <person name="Kang S.J."/>
            <person name="Lee C.H."/>
            <person name="Oh H.W."/>
            <person name="Oh T.K."/>
        </authorList>
    </citation>
    <scope>NUCLEOTIDE SEQUENCE [LARGE SCALE GENOMIC DNA]</scope>
    <source>
        <strain evidence="2 3">KCTC 3957</strain>
    </source>
</reference>
<evidence type="ECO:0000313" key="2">
    <source>
        <dbReference type="EMBL" id="MBH0231452.1"/>
    </source>
</evidence>
<dbReference type="Proteomes" id="UP000614490">
    <property type="component" value="Unassembled WGS sequence"/>
</dbReference>
<keyword evidence="3" id="KW-1185">Reference proteome</keyword>
<dbReference type="EMBL" id="JADZSC010000003">
    <property type="protein sequence ID" value="MBH0231452.1"/>
    <property type="molecule type" value="Genomic_DNA"/>
</dbReference>
<dbReference type="Pfam" id="PF11127">
    <property type="entry name" value="YgaP-like_TM"/>
    <property type="match status" value="1"/>
</dbReference>
<name>A0A931HXE4_9BACI</name>
<dbReference type="RefSeq" id="WP_197318075.1">
    <property type="nucleotide sequence ID" value="NZ_JADZSC010000003.1"/>
</dbReference>
<organism evidence="2 3">
    <name type="scientific">Halobacillus yeomjeoni</name>
    <dbReference type="NCBI Taxonomy" id="311194"/>
    <lineage>
        <taxon>Bacteria</taxon>
        <taxon>Bacillati</taxon>
        <taxon>Bacillota</taxon>
        <taxon>Bacilli</taxon>
        <taxon>Bacillales</taxon>
        <taxon>Bacillaceae</taxon>
        <taxon>Halobacillus</taxon>
    </lineage>
</organism>
<gene>
    <name evidence="2" type="ORF">H0267_14590</name>
</gene>
<dbReference type="AlphaFoldDB" id="A0A931HXE4"/>
<dbReference type="InterPro" id="IPR021309">
    <property type="entry name" value="YgaP-like_TM"/>
</dbReference>
<evidence type="ECO:0000313" key="3">
    <source>
        <dbReference type="Proteomes" id="UP000614490"/>
    </source>
</evidence>
<feature type="domain" description="Inner membrane protein YgaP-like transmembrane" evidence="1">
    <location>
        <begin position="1"/>
        <end position="62"/>
    </location>
</feature>
<accession>A0A931HXE4</accession>
<sequence length="86" mass="9549">MKSNIGTINAMLRITAGLSMLTFATIRAAKRGEDSSMHPVMVVIGALKVAEGITRYCPLTAVCEDLMYESDGKEEDWEQDFTEFEI</sequence>
<comment type="caution">
    <text evidence="2">The sequence shown here is derived from an EMBL/GenBank/DDBJ whole genome shotgun (WGS) entry which is preliminary data.</text>
</comment>
<evidence type="ECO:0000259" key="1">
    <source>
        <dbReference type="Pfam" id="PF11127"/>
    </source>
</evidence>
<proteinExistence type="predicted"/>
<protein>
    <submittedName>
        <fullName evidence="2">DUF2892 domain-containing protein</fullName>
    </submittedName>
</protein>